<evidence type="ECO:0000313" key="3">
    <source>
        <dbReference type="Proteomes" id="UP001362999"/>
    </source>
</evidence>
<feature type="region of interest" description="Disordered" evidence="1">
    <location>
        <begin position="1"/>
        <end position="53"/>
    </location>
</feature>
<dbReference type="EMBL" id="JAWWNJ010000019">
    <property type="protein sequence ID" value="KAK7036314.1"/>
    <property type="molecule type" value="Genomic_DNA"/>
</dbReference>
<dbReference type="Proteomes" id="UP001362999">
    <property type="component" value="Unassembled WGS sequence"/>
</dbReference>
<evidence type="ECO:0000313" key="2">
    <source>
        <dbReference type="EMBL" id="KAK7036314.1"/>
    </source>
</evidence>
<gene>
    <name evidence="2" type="ORF">R3P38DRAFT_3184101</name>
</gene>
<accession>A0AAW0CAI3</accession>
<organism evidence="2 3">
    <name type="scientific">Favolaschia claudopus</name>
    <dbReference type="NCBI Taxonomy" id="2862362"/>
    <lineage>
        <taxon>Eukaryota</taxon>
        <taxon>Fungi</taxon>
        <taxon>Dikarya</taxon>
        <taxon>Basidiomycota</taxon>
        <taxon>Agaricomycotina</taxon>
        <taxon>Agaricomycetes</taxon>
        <taxon>Agaricomycetidae</taxon>
        <taxon>Agaricales</taxon>
        <taxon>Marasmiineae</taxon>
        <taxon>Mycenaceae</taxon>
        <taxon>Favolaschia</taxon>
    </lineage>
</organism>
<reference evidence="2 3" key="1">
    <citation type="journal article" date="2024" name="J Genomics">
        <title>Draft genome sequencing and assembly of Favolaschia claudopus CIRM-BRFM 2984 isolated from oak limbs.</title>
        <authorList>
            <person name="Navarro D."/>
            <person name="Drula E."/>
            <person name="Chaduli D."/>
            <person name="Cazenave R."/>
            <person name="Ahrendt S."/>
            <person name="Wang J."/>
            <person name="Lipzen A."/>
            <person name="Daum C."/>
            <person name="Barry K."/>
            <person name="Grigoriev I.V."/>
            <person name="Favel A."/>
            <person name="Rosso M.N."/>
            <person name="Martin F."/>
        </authorList>
    </citation>
    <scope>NUCLEOTIDE SEQUENCE [LARGE SCALE GENOMIC DNA]</scope>
    <source>
        <strain evidence="2 3">CIRM-BRFM 2984</strain>
    </source>
</reference>
<name>A0AAW0CAI3_9AGAR</name>
<proteinExistence type="predicted"/>
<evidence type="ECO:0000256" key="1">
    <source>
        <dbReference type="SAM" id="MobiDB-lite"/>
    </source>
</evidence>
<feature type="compositionally biased region" description="Polar residues" evidence="1">
    <location>
        <begin position="36"/>
        <end position="53"/>
    </location>
</feature>
<sequence>MGKTIPLFRIPSISRSPALPHPQPTPDIPVAKHRASSTIRTSSYATPEVPQSE</sequence>
<keyword evidence="3" id="KW-1185">Reference proteome</keyword>
<dbReference type="AlphaFoldDB" id="A0AAW0CAI3"/>
<comment type="caution">
    <text evidence="2">The sequence shown here is derived from an EMBL/GenBank/DDBJ whole genome shotgun (WGS) entry which is preliminary data.</text>
</comment>
<protein>
    <submittedName>
        <fullName evidence="2">Uncharacterized protein</fullName>
    </submittedName>
</protein>